<dbReference type="InterPro" id="IPR040618">
    <property type="entry name" value="Pre-Nudix"/>
</dbReference>
<sequence>MPVKFTEDAFNGLIIDSDSIATDDIEFHASLSAILAYSAQQNKGITWLTLPIEKSHHVGSATALGFVFHCCQEHELTLVHKNQPAQFVPFIPSHTVGAGALIKNAAGEILVVQEYGMTGYKLPGGHVEQGERIEDAVLREVLEETGIECEFISVLGFTNKHPYRFGKSNLYFVCQLRPLHTNIQIQDTQEILDARWISLSEFQRDTRNSAYNHELFSALLDLPGLCQQTLVNNMGVHKKLEIFFANQKDG</sequence>
<comment type="caution">
    <text evidence="5">The sequence shown here is derived from an EMBL/GenBank/DDBJ whole genome shotgun (WGS) entry which is preliminary data.</text>
</comment>
<dbReference type="EMBL" id="JBHSCX010000003">
    <property type="protein sequence ID" value="MFC4361277.1"/>
    <property type="molecule type" value="Genomic_DNA"/>
</dbReference>
<name>A0ABV8V2C2_9GAMM</name>
<evidence type="ECO:0000256" key="2">
    <source>
        <dbReference type="ARBA" id="ARBA00022801"/>
    </source>
</evidence>
<evidence type="ECO:0000256" key="1">
    <source>
        <dbReference type="ARBA" id="ARBA00001946"/>
    </source>
</evidence>
<feature type="domain" description="Nudix hydrolase" evidence="4">
    <location>
        <begin position="93"/>
        <end position="221"/>
    </location>
</feature>
<dbReference type="InterPro" id="IPR020084">
    <property type="entry name" value="NUDIX_hydrolase_CS"/>
</dbReference>
<dbReference type="PROSITE" id="PS00893">
    <property type="entry name" value="NUDIX_BOX"/>
    <property type="match status" value="1"/>
</dbReference>
<accession>A0ABV8V2C2</accession>
<dbReference type="Gene3D" id="3.40.630.30">
    <property type="match status" value="1"/>
</dbReference>
<comment type="cofactor">
    <cofactor evidence="1">
        <name>Mg(2+)</name>
        <dbReference type="ChEBI" id="CHEBI:18420"/>
    </cofactor>
</comment>
<gene>
    <name evidence="5" type="ORF">ACFOX3_03125</name>
</gene>
<comment type="similarity">
    <text evidence="3">Belongs to the Nudix hydrolase family.</text>
</comment>
<dbReference type="PANTHER" id="PTHR13994">
    <property type="entry name" value="NUDIX HYDROLASE RELATED"/>
    <property type="match status" value="1"/>
</dbReference>
<dbReference type="Proteomes" id="UP001595840">
    <property type="component" value="Unassembled WGS sequence"/>
</dbReference>
<reference evidence="6" key="1">
    <citation type="journal article" date="2019" name="Int. J. Syst. Evol. Microbiol.">
        <title>The Global Catalogue of Microorganisms (GCM) 10K type strain sequencing project: providing services to taxonomists for standard genome sequencing and annotation.</title>
        <authorList>
            <consortium name="The Broad Institute Genomics Platform"/>
            <consortium name="The Broad Institute Genome Sequencing Center for Infectious Disease"/>
            <person name="Wu L."/>
            <person name="Ma J."/>
        </authorList>
    </citation>
    <scope>NUCLEOTIDE SEQUENCE [LARGE SCALE GENOMIC DNA]</scope>
    <source>
        <strain evidence="6">CECT 8570</strain>
    </source>
</reference>
<protein>
    <submittedName>
        <fullName evidence="5">NUDIX domain-containing protein</fullName>
    </submittedName>
</protein>
<dbReference type="InterPro" id="IPR020476">
    <property type="entry name" value="Nudix_hydrolase"/>
</dbReference>
<evidence type="ECO:0000256" key="3">
    <source>
        <dbReference type="RuleBase" id="RU003476"/>
    </source>
</evidence>
<dbReference type="PRINTS" id="PR00502">
    <property type="entry name" value="NUDIXFAMILY"/>
</dbReference>
<organism evidence="5 6">
    <name type="scientific">Simiduia curdlanivorans</name>
    <dbReference type="NCBI Taxonomy" id="1492769"/>
    <lineage>
        <taxon>Bacteria</taxon>
        <taxon>Pseudomonadati</taxon>
        <taxon>Pseudomonadota</taxon>
        <taxon>Gammaproteobacteria</taxon>
        <taxon>Cellvibrionales</taxon>
        <taxon>Cellvibrionaceae</taxon>
        <taxon>Simiduia</taxon>
    </lineage>
</organism>
<dbReference type="InterPro" id="IPR015797">
    <property type="entry name" value="NUDIX_hydrolase-like_dom_sf"/>
</dbReference>
<dbReference type="Pfam" id="PF00293">
    <property type="entry name" value="NUDIX"/>
    <property type="match status" value="1"/>
</dbReference>
<dbReference type="RefSeq" id="WP_290259990.1">
    <property type="nucleotide sequence ID" value="NZ_JAUFQG010000004.1"/>
</dbReference>
<dbReference type="InterPro" id="IPR000086">
    <property type="entry name" value="NUDIX_hydrolase_dom"/>
</dbReference>
<proteinExistence type="inferred from homology"/>
<evidence type="ECO:0000259" key="4">
    <source>
        <dbReference type="PROSITE" id="PS51462"/>
    </source>
</evidence>
<dbReference type="Pfam" id="PF18290">
    <property type="entry name" value="Nudix_hydro"/>
    <property type="match status" value="1"/>
</dbReference>
<keyword evidence="2 3" id="KW-0378">Hydrolase</keyword>
<dbReference type="InterPro" id="IPR003293">
    <property type="entry name" value="Nudix_hydrolase6-like"/>
</dbReference>
<dbReference type="CDD" id="cd04670">
    <property type="entry name" value="NUDIX_ASFGF2_Nudt6"/>
    <property type="match status" value="1"/>
</dbReference>
<keyword evidence="6" id="KW-1185">Reference proteome</keyword>
<evidence type="ECO:0000313" key="5">
    <source>
        <dbReference type="EMBL" id="MFC4361277.1"/>
    </source>
</evidence>
<evidence type="ECO:0000313" key="6">
    <source>
        <dbReference type="Proteomes" id="UP001595840"/>
    </source>
</evidence>
<dbReference type="PANTHER" id="PTHR13994:SF13">
    <property type="entry name" value="FI03680P"/>
    <property type="match status" value="1"/>
</dbReference>
<dbReference type="SUPFAM" id="SSF55811">
    <property type="entry name" value="Nudix"/>
    <property type="match status" value="1"/>
</dbReference>
<dbReference type="Gene3D" id="3.90.79.10">
    <property type="entry name" value="Nucleoside Triphosphate Pyrophosphohydrolase"/>
    <property type="match status" value="1"/>
</dbReference>
<dbReference type="PROSITE" id="PS51462">
    <property type="entry name" value="NUDIX"/>
    <property type="match status" value="1"/>
</dbReference>